<feature type="transmembrane region" description="Helical" evidence="6">
    <location>
        <begin position="98"/>
        <end position="117"/>
    </location>
</feature>
<feature type="transmembrane region" description="Helical" evidence="6">
    <location>
        <begin position="322"/>
        <end position="342"/>
    </location>
</feature>
<comment type="subcellular location">
    <subcellularLocation>
        <location evidence="1">Membrane</location>
        <topology evidence="1">Multi-pass membrane protein</topology>
    </subcellularLocation>
</comment>
<gene>
    <name evidence="7" type="ORF">V6N12_019198</name>
</gene>
<accession>A0ABR1ZXA2</accession>
<evidence type="ECO:0000313" key="8">
    <source>
        <dbReference type="Proteomes" id="UP001472677"/>
    </source>
</evidence>
<feature type="transmembrane region" description="Helical" evidence="6">
    <location>
        <begin position="166"/>
        <end position="191"/>
    </location>
</feature>
<comment type="caution">
    <text evidence="7">The sequence shown here is derived from an EMBL/GenBank/DDBJ whole genome shotgun (WGS) entry which is preliminary data.</text>
</comment>
<name>A0ABR1ZXA2_9ROSI</name>
<keyword evidence="5 6" id="KW-0472">Membrane</keyword>
<dbReference type="InterPro" id="IPR036259">
    <property type="entry name" value="MFS_trans_sf"/>
</dbReference>
<organism evidence="7 8">
    <name type="scientific">Hibiscus sabdariffa</name>
    <name type="common">roselle</name>
    <dbReference type="NCBI Taxonomy" id="183260"/>
    <lineage>
        <taxon>Eukaryota</taxon>
        <taxon>Viridiplantae</taxon>
        <taxon>Streptophyta</taxon>
        <taxon>Embryophyta</taxon>
        <taxon>Tracheophyta</taxon>
        <taxon>Spermatophyta</taxon>
        <taxon>Magnoliopsida</taxon>
        <taxon>eudicotyledons</taxon>
        <taxon>Gunneridae</taxon>
        <taxon>Pentapetalae</taxon>
        <taxon>rosids</taxon>
        <taxon>malvids</taxon>
        <taxon>Malvales</taxon>
        <taxon>Malvaceae</taxon>
        <taxon>Malvoideae</taxon>
        <taxon>Hibiscus</taxon>
    </lineage>
</organism>
<feature type="transmembrane region" description="Helical" evidence="6">
    <location>
        <begin position="632"/>
        <end position="653"/>
    </location>
</feature>
<evidence type="ECO:0000256" key="4">
    <source>
        <dbReference type="ARBA" id="ARBA00022989"/>
    </source>
</evidence>
<feature type="transmembrane region" description="Helical" evidence="6">
    <location>
        <begin position="435"/>
        <end position="457"/>
    </location>
</feature>
<feature type="transmembrane region" description="Helical" evidence="6">
    <location>
        <begin position="226"/>
        <end position="243"/>
    </location>
</feature>
<comment type="similarity">
    <text evidence="2">Belongs to the major facilitator superfamily. Proton-dependent oligopeptide transporter (POT/PTR) (TC 2.A.17) family.</text>
</comment>
<evidence type="ECO:0000256" key="5">
    <source>
        <dbReference type="ARBA" id="ARBA00023136"/>
    </source>
</evidence>
<dbReference type="Gene3D" id="1.20.1250.20">
    <property type="entry name" value="MFS general substrate transporter like domains"/>
    <property type="match status" value="1"/>
</dbReference>
<feature type="transmembrane region" description="Helical" evidence="6">
    <location>
        <begin position="506"/>
        <end position="525"/>
    </location>
</feature>
<dbReference type="PANTHER" id="PTHR11654">
    <property type="entry name" value="OLIGOPEPTIDE TRANSPORTER-RELATED"/>
    <property type="match status" value="1"/>
</dbReference>
<protein>
    <submittedName>
        <fullName evidence="7">Uncharacterized protein</fullName>
    </submittedName>
</protein>
<dbReference type="InterPro" id="IPR000109">
    <property type="entry name" value="POT_fam"/>
</dbReference>
<evidence type="ECO:0000256" key="3">
    <source>
        <dbReference type="ARBA" id="ARBA00022692"/>
    </source>
</evidence>
<dbReference type="EMBL" id="JBBPBM010001291">
    <property type="protein sequence ID" value="KAK8485386.1"/>
    <property type="molecule type" value="Genomic_DNA"/>
</dbReference>
<sequence length="670" mass="76353">MDIAGTVVYLNGNFTVVYVIPLASRRMKMLGFYGVTLIKFYISMREDVSHKRIHASVNFSLTLCLVLTCMRKSIGKGTTDISSSIKMKIRIWLRWPELLVIFTFGLVFSKGLMTFVLDNGLMTFLTDSWNLKLKAAVTIVNLQADLRDMLQIYVALCIDVYLGYRWMLILSSLLYSAGLFLLAFSVPQYLLNKDICRPPKLASLEGSKLKTKEVANYCFKKLKHTYFWEGLALLIVGAAAQVIPLDSLSFDQTRVLKPPQDSEPTRDRFGSFSFNVHIAIGRWRQLQQRVIRWFCYGFSILGSIISVYGFISANKNWHRRFLTSAILMFIGLLWFLCGFPFYGPRELQTSPVWTMVRTVIVAMRKRHLNYQENKDNLHRGDGDNQKQCPTSHLEMLNKAAVKESAAADDKLATGEHKWRVCTVKEVEETKLLLDMIPMSATFIVYGMVISLGNTFFIEQADSMRGDISIVLLQSIQWISNRAVDKGYEMIFERRIKRIKKHYSDGVKIGLGMLASIICCAVASSVESKRLKALREEGLSDDPEAKASMPAAWLLLQFFFLGAMEGLAGEGILDFFGHYVPNSRRYGPVFTSSLTGFGAVINIGFIAVLDYYSQLRYKQSWLGDNVNQSRLDSIYRAYTILALLNSFIYAYVAWSYSYDDIIERPEKEKKK</sequence>
<keyword evidence="3 6" id="KW-0812">Transmembrane</keyword>
<proteinExistence type="inferred from homology"/>
<evidence type="ECO:0000256" key="6">
    <source>
        <dbReference type="SAM" id="Phobius"/>
    </source>
</evidence>
<keyword evidence="8" id="KW-1185">Reference proteome</keyword>
<feature type="transmembrane region" description="Helical" evidence="6">
    <location>
        <begin position="6"/>
        <end position="23"/>
    </location>
</feature>
<dbReference type="Proteomes" id="UP001472677">
    <property type="component" value="Unassembled WGS sequence"/>
</dbReference>
<feature type="transmembrane region" description="Helical" evidence="6">
    <location>
        <begin position="550"/>
        <end position="572"/>
    </location>
</feature>
<evidence type="ECO:0000256" key="2">
    <source>
        <dbReference type="ARBA" id="ARBA00005982"/>
    </source>
</evidence>
<feature type="transmembrane region" description="Helical" evidence="6">
    <location>
        <begin position="593"/>
        <end position="612"/>
    </location>
</feature>
<reference evidence="7 8" key="1">
    <citation type="journal article" date="2024" name="G3 (Bethesda)">
        <title>Genome assembly of Hibiscus sabdariffa L. provides insights into metabolisms of medicinal natural products.</title>
        <authorList>
            <person name="Kim T."/>
        </authorList>
    </citation>
    <scope>NUCLEOTIDE SEQUENCE [LARGE SCALE GENOMIC DNA]</scope>
    <source>
        <strain evidence="7">TK-2024</strain>
        <tissue evidence="7">Old leaves</tissue>
    </source>
</reference>
<evidence type="ECO:0000313" key="7">
    <source>
        <dbReference type="EMBL" id="KAK8485386.1"/>
    </source>
</evidence>
<keyword evidence="4 6" id="KW-1133">Transmembrane helix</keyword>
<dbReference type="Pfam" id="PF00854">
    <property type="entry name" value="PTR2"/>
    <property type="match status" value="1"/>
</dbReference>
<evidence type="ECO:0000256" key="1">
    <source>
        <dbReference type="ARBA" id="ARBA00004141"/>
    </source>
</evidence>
<feature type="transmembrane region" description="Helical" evidence="6">
    <location>
        <begin position="290"/>
        <end position="310"/>
    </location>
</feature>